<protein>
    <recommendedName>
        <fullName evidence="4">Clr5 domain-containing protein</fullName>
    </recommendedName>
</protein>
<evidence type="ECO:0000259" key="4">
    <source>
        <dbReference type="Pfam" id="PF14420"/>
    </source>
</evidence>
<feature type="repeat" description="ANK" evidence="3">
    <location>
        <begin position="862"/>
        <end position="894"/>
    </location>
</feature>
<dbReference type="SMART" id="SM00248">
    <property type="entry name" value="ANK"/>
    <property type="match status" value="14"/>
</dbReference>
<gene>
    <name evidence="5" type="ORF">TRIVIDRAFT_201371</name>
</gene>
<dbReference type="InterPro" id="IPR051165">
    <property type="entry name" value="Multifunctional_ANK_Repeat"/>
</dbReference>
<evidence type="ECO:0000256" key="3">
    <source>
        <dbReference type="PROSITE-ProRule" id="PRU00023"/>
    </source>
</evidence>
<feature type="repeat" description="ANK" evidence="3">
    <location>
        <begin position="440"/>
        <end position="472"/>
    </location>
</feature>
<dbReference type="PANTHER" id="PTHR24123">
    <property type="entry name" value="ANKYRIN REPEAT-CONTAINING"/>
    <property type="match status" value="1"/>
</dbReference>
<organism evidence="5 6">
    <name type="scientific">Hypocrea virens (strain Gv29-8 / FGSC 10586)</name>
    <name type="common">Gliocladium virens</name>
    <name type="synonym">Trichoderma virens</name>
    <dbReference type="NCBI Taxonomy" id="413071"/>
    <lineage>
        <taxon>Eukaryota</taxon>
        <taxon>Fungi</taxon>
        <taxon>Dikarya</taxon>
        <taxon>Ascomycota</taxon>
        <taxon>Pezizomycotina</taxon>
        <taxon>Sordariomycetes</taxon>
        <taxon>Hypocreomycetidae</taxon>
        <taxon>Hypocreales</taxon>
        <taxon>Hypocreaceae</taxon>
        <taxon>Trichoderma</taxon>
    </lineage>
</organism>
<evidence type="ECO:0000256" key="2">
    <source>
        <dbReference type="ARBA" id="ARBA00023043"/>
    </source>
</evidence>
<dbReference type="Proteomes" id="UP000007115">
    <property type="component" value="Unassembled WGS sequence"/>
</dbReference>
<name>G9MT73_HYPVG</name>
<sequence length="1032" mass="113705">MSSNPEPNINWDPYMNDIISVYITRNKTAEETIKYLREKHGLHVTLRQFKYKFGGKKNITEKEWTTGIIPAIRKRALEGKESDVYFHGDKLNPKRLKRGIDRYVADVSRDFKDLDTSTDDGDLRLSDFNDDLELPFGTSNTHIEHVPEAHVPESIGNAFALMSTDGLSESLGPDTILGVSQYTLILNLPYFELKHSIPQSTNSLEIVDHLRFSLPLDGSSPNGSFDVPMTTTQPSNDLPSMLAKVIGFHYNGQIADVIPSFVKKLQALVPERYPGELNAQVQALPDPSQKPSVFQIFEVAAYFSSNNMLTKNQVAIFVKWVIEHRHVKSLTLFLRLRRDMLTVKAFLYTLVEASALVQNKNFLQQLHAIGAKFDHVAEQLVENNDMEFASFVLSTLDPELLKGKSGGHLLRSVARTKHIALAELLIQAGAEVNLSLSVEVPTTPLWEAIRSNNFELVKCLVRAGADVNKQSRSAPGVGRITRPLSLAVWKSNKGVVEYLLEQNAVIEGFVFETPLLQYAADNRRHIYKLLLEKLENPPPITVNQIVEVADYDARRLLEFLSQHPQISEEMLEEAMVVALSEEKTRAVVNLIQHGVDPNGSHLPKSRSRPLSTAIHGMTSLSARLQYIDLLIHAGANVNIEGLLDDMIYEEDRSPVVEKLIGAGFDLKRYGPAAFEAAMYCENTDVLILLIDMGVSVNSYGRRVTPFQAAALSLDLEHLQYAFHQGAEVNKPAFPVRGYTALQAAAKDRSIEKIEFLLSVGADVNAPPAVTGGVTALEATVRPYEEFSSDAAYDDEEHYEERGVLETFIFLLSEVRTVNRPDGSSSPLLHDIIERRNTHLLELALEAGANTTHRWGTLSSSWCERTPLQLASEIGQVEAVKLLLEHKADPNALPAHDHGMTALQAAASSETACIETVELLLAAGAAINAGPAAVGGITALQGAAIKGHFQIAILLIEKGANVNAPPAIKDGRTAIEGAAEHGRLDMVQMLLNAGAIGDVIRKTGLMKAISLAEKNRHFAVIDLLESHGRAKEK</sequence>
<accession>G9MT73</accession>
<dbReference type="eggNOG" id="KOG4177">
    <property type="taxonomic scope" value="Eukaryota"/>
</dbReference>
<dbReference type="InterPro" id="IPR036770">
    <property type="entry name" value="Ankyrin_rpt-contain_sf"/>
</dbReference>
<dbReference type="InterPro" id="IPR002110">
    <property type="entry name" value="Ankyrin_rpt"/>
</dbReference>
<keyword evidence="1" id="KW-0677">Repeat</keyword>
<dbReference type="HOGENOM" id="CLU_274294_0_0_1"/>
<dbReference type="PANTHER" id="PTHR24123:SF33">
    <property type="entry name" value="PROTEIN HOS4"/>
    <property type="match status" value="1"/>
</dbReference>
<dbReference type="Pfam" id="PF12796">
    <property type="entry name" value="Ank_2"/>
    <property type="match status" value="3"/>
</dbReference>
<feature type="repeat" description="ANK" evidence="3">
    <location>
        <begin position="736"/>
        <end position="768"/>
    </location>
</feature>
<feature type="domain" description="Clr5" evidence="4">
    <location>
        <begin position="10"/>
        <end position="53"/>
    </location>
</feature>
<feature type="repeat" description="ANK" evidence="3">
    <location>
        <begin position="934"/>
        <end position="966"/>
    </location>
</feature>
<dbReference type="EMBL" id="ABDF02000006">
    <property type="protein sequence ID" value="EHK23115.1"/>
    <property type="molecule type" value="Genomic_DNA"/>
</dbReference>
<dbReference type="InterPro" id="IPR025676">
    <property type="entry name" value="Clr5_dom"/>
</dbReference>
<dbReference type="PROSITE" id="PS50297">
    <property type="entry name" value="ANK_REP_REGION"/>
    <property type="match status" value="5"/>
</dbReference>
<dbReference type="Gene3D" id="1.25.40.20">
    <property type="entry name" value="Ankyrin repeat-containing domain"/>
    <property type="match status" value="3"/>
</dbReference>
<dbReference type="VEuPathDB" id="FungiDB:TRIVIDRAFT_201371"/>
<dbReference type="OrthoDB" id="539213at2759"/>
<dbReference type="Pfam" id="PF00023">
    <property type="entry name" value="Ank"/>
    <property type="match status" value="1"/>
</dbReference>
<dbReference type="AlphaFoldDB" id="G9MT73"/>
<dbReference type="InParanoid" id="G9MT73"/>
<comment type="caution">
    <text evidence="5">The sequence shown here is derived from an EMBL/GenBank/DDBJ whole genome shotgun (WGS) entry which is preliminary data.</text>
</comment>
<dbReference type="STRING" id="413071.G9MT73"/>
<dbReference type="RefSeq" id="XP_013957312.1">
    <property type="nucleotide sequence ID" value="XM_014101837.1"/>
</dbReference>
<feature type="repeat" description="ANK" evidence="3">
    <location>
        <begin position="969"/>
        <end position="1001"/>
    </location>
</feature>
<dbReference type="SUPFAM" id="SSF48403">
    <property type="entry name" value="Ankyrin repeat"/>
    <property type="match status" value="2"/>
</dbReference>
<dbReference type="GeneID" id="25790142"/>
<dbReference type="OMA" id="NINWDPY"/>
<feature type="repeat" description="ANK" evidence="3">
    <location>
        <begin position="897"/>
        <end position="931"/>
    </location>
</feature>
<dbReference type="PROSITE" id="PS50088">
    <property type="entry name" value="ANK_REPEAT"/>
    <property type="match status" value="6"/>
</dbReference>
<evidence type="ECO:0000313" key="5">
    <source>
        <dbReference type="EMBL" id="EHK23115.1"/>
    </source>
</evidence>
<dbReference type="Pfam" id="PF14420">
    <property type="entry name" value="Clr5"/>
    <property type="match status" value="1"/>
</dbReference>
<keyword evidence="6" id="KW-1185">Reference proteome</keyword>
<proteinExistence type="predicted"/>
<reference evidence="5 6" key="1">
    <citation type="journal article" date="2011" name="Genome Biol.">
        <title>Comparative genome sequence analysis underscores mycoparasitism as the ancestral life style of Trichoderma.</title>
        <authorList>
            <person name="Kubicek C.P."/>
            <person name="Herrera-Estrella A."/>
            <person name="Seidl-Seiboth V."/>
            <person name="Martinez D.A."/>
            <person name="Druzhinina I.S."/>
            <person name="Thon M."/>
            <person name="Zeilinger S."/>
            <person name="Casas-Flores S."/>
            <person name="Horwitz B.A."/>
            <person name="Mukherjee P.K."/>
            <person name="Mukherjee M."/>
            <person name="Kredics L."/>
            <person name="Alcaraz L.D."/>
            <person name="Aerts A."/>
            <person name="Antal Z."/>
            <person name="Atanasova L."/>
            <person name="Cervantes-Badillo M.G."/>
            <person name="Challacombe J."/>
            <person name="Chertkov O."/>
            <person name="McCluskey K."/>
            <person name="Coulpier F."/>
            <person name="Deshpande N."/>
            <person name="von Doehren H."/>
            <person name="Ebbole D.J."/>
            <person name="Esquivel-Naranjo E.U."/>
            <person name="Fekete E."/>
            <person name="Flipphi M."/>
            <person name="Glaser F."/>
            <person name="Gomez-Rodriguez E.Y."/>
            <person name="Gruber S."/>
            <person name="Han C."/>
            <person name="Henrissat B."/>
            <person name="Hermosa R."/>
            <person name="Hernandez-Onate M."/>
            <person name="Karaffa L."/>
            <person name="Kosti I."/>
            <person name="Le Crom S."/>
            <person name="Lindquist E."/>
            <person name="Lucas S."/>
            <person name="Luebeck M."/>
            <person name="Luebeck P.S."/>
            <person name="Margeot A."/>
            <person name="Metz B."/>
            <person name="Misra M."/>
            <person name="Nevalainen H."/>
            <person name="Omann M."/>
            <person name="Packer N."/>
            <person name="Perrone G."/>
            <person name="Uresti-Rivera E.E."/>
            <person name="Salamov A."/>
            <person name="Schmoll M."/>
            <person name="Seiboth B."/>
            <person name="Shapiro H."/>
            <person name="Sukno S."/>
            <person name="Tamayo-Ramos J.A."/>
            <person name="Tisch D."/>
            <person name="Wiest A."/>
            <person name="Wilkinson H.H."/>
            <person name="Zhang M."/>
            <person name="Coutinho P.M."/>
            <person name="Kenerley C.M."/>
            <person name="Monte E."/>
            <person name="Baker S.E."/>
            <person name="Grigoriev I.V."/>
        </authorList>
    </citation>
    <scope>NUCLEOTIDE SEQUENCE [LARGE SCALE GENOMIC DNA]</scope>
    <source>
        <strain evidence="6">Gv29-8 / FGSC 10586</strain>
    </source>
</reference>
<keyword evidence="2 3" id="KW-0040">ANK repeat</keyword>
<evidence type="ECO:0000313" key="6">
    <source>
        <dbReference type="Proteomes" id="UP000007115"/>
    </source>
</evidence>
<evidence type="ECO:0000256" key="1">
    <source>
        <dbReference type="ARBA" id="ARBA00022737"/>
    </source>
</evidence>